<dbReference type="GO" id="GO:0016779">
    <property type="term" value="F:nucleotidyltransferase activity"/>
    <property type="evidence" value="ECO:0007669"/>
    <property type="project" value="InterPro"/>
</dbReference>
<evidence type="ECO:0000259" key="1">
    <source>
        <dbReference type="Pfam" id="PF01909"/>
    </source>
</evidence>
<dbReference type="AlphaFoldDB" id="A0A806DKM4"/>
<evidence type="ECO:0000313" key="3">
    <source>
        <dbReference type="Proteomes" id="UP000006655"/>
    </source>
</evidence>
<keyword evidence="3" id="KW-1185">Reference proteome</keyword>
<dbReference type="Gene3D" id="3.30.460.10">
    <property type="entry name" value="Beta Polymerase, domain 2"/>
    <property type="match status" value="1"/>
</dbReference>
<name>A0A806DKM4_MEIRD</name>
<gene>
    <name evidence="2" type="ordered locus">Mrub_1733</name>
</gene>
<sequence>MAQYTLPQQKAQLMEDLIAQIVDSLKSDPKVVGVLLTGSRARGDASPFADIDFWVLLSGVTERGFRSYEQDGHLVEIHFRNLVQARDKMRRHPMELYSHLDGRILHDPEGKLAALRLEAQQLFEAYEVPEAERKALAHWLETARRKLQSALQEQARLKMGYFSSIQSQKILEGLWAANNKPVPPAGAVFTHLTRLETPLPHFELIEGLFAGDPLKRCKTALTLIDWILPRIN</sequence>
<dbReference type="KEGG" id="mrb:Mrub_1733"/>
<dbReference type="CDD" id="cd05403">
    <property type="entry name" value="NT_KNTase_like"/>
    <property type="match status" value="1"/>
</dbReference>
<organism evidence="2 3">
    <name type="scientific">Meiothermus ruber (strain ATCC 35948 / DSM 1279 / VKM B-1258 / 21)</name>
    <name type="common">Thermus ruber</name>
    <dbReference type="NCBI Taxonomy" id="504728"/>
    <lineage>
        <taxon>Bacteria</taxon>
        <taxon>Thermotogati</taxon>
        <taxon>Deinococcota</taxon>
        <taxon>Deinococci</taxon>
        <taxon>Thermales</taxon>
        <taxon>Thermaceae</taxon>
        <taxon>Meiothermus</taxon>
    </lineage>
</organism>
<feature type="domain" description="Polymerase nucleotidyl transferase" evidence="1">
    <location>
        <begin position="19"/>
        <end position="75"/>
    </location>
</feature>
<dbReference type="SUPFAM" id="SSF81301">
    <property type="entry name" value="Nucleotidyltransferase"/>
    <property type="match status" value="1"/>
</dbReference>
<reference evidence="2 3" key="1">
    <citation type="journal article" date="2010" name="Stand. Genomic Sci.">
        <title>Complete genome sequence of Meiothermus ruber type strain (21).</title>
        <authorList>
            <person name="Tindall B.J."/>
            <person name="Sikorski J."/>
            <person name="Lucas S."/>
            <person name="Goltsman E."/>
            <person name="Copeland A."/>
            <person name="Glavina Del Rio T."/>
            <person name="Nolan M."/>
            <person name="Tice H."/>
            <person name="Cheng J.F."/>
            <person name="Han C."/>
            <person name="Pitluck S."/>
            <person name="Liolios K."/>
            <person name="Ivanova N."/>
            <person name="Mavromatis K."/>
            <person name="Ovchinnikova G."/>
            <person name="Pati A."/>
            <person name="Fahnrich R."/>
            <person name="Goodwin L."/>
            <person name="Chen A."/>
            <person name="Palaniappan K."/>
            <person name="Land M."/>
            <person name="Hauser L."/>
            <person name="Chang Y.J."/>
            <person name="Jeffries C.D."/>
            <person name="Rohde M."/>
            <person name="Goker M."/>
            <person name="Woyke T."/>
            <person name="Bristow J."/>
            <person name="Eisen J.A."/>
            <person name="Markowitz V."/>
            <person name="Hugenholtz P."/>
            <person name="Kyrpides N.C."/>
            <person name="Klenk H.P."/>
            <person name="Lapidus A."/>
        </authorList>
    </citation>
    <scope>NUCLEOTIDE SEQUENCE [LARGE SCALE GENOMIC DNA]</scope>
    <source>
        <strain evidence="3">ATCC 35948 / DSM 1279 / VKM B-1258 / 21</strain>
    </source>
</reference>
<dbReference type="Pfam" id="PF01909">
    <property type="entry name" value="NTP_transf_2"/>
    <property type="match status" value="1"/>
</dbReference>
<protein>
    <submittedName>
        <fullName evidence="2">DNA polymerase beta domain protein region</fullName>
    </submittedName>
</protein>
<dbReference type="InterPro" id="IPR043519">
    <property type="entry name" value="NT_sf"/>
</dbReference>
<dbReference type="Proteomes" id="UP000006655">
    <property type="component" value="Chromosome"/>
</dbReference>
<dbReference type="EMBL" id="CP001743">
    <property type="protein sequence ID" value="ADD28494.1"/>
    <property type="molecule type" value="Genomic_DNA"/>
</dbReference>
<proteinExistence type="predicted"/>
<accession>A0A806DKM4</accession>
<evidence type="ECO:0000313" key="2">
    <source>
        <dbReference type="EMBL" id="ADD28494.1"/>
    </source>
</evidence>
<dbReference type="InterPro" id="IPR002934">
    <property type="entry name" value="Polymerase_NTP_transf_dom"/>
</dbReference>